<gene>
    <name evidence="11" type="primary">Unc-89_3</name>
    <name evidence="11" type="ORF">FJT64_017994</name>
</gene>
<evidence type="ECO:0000256" key="6">
    <source>
        <dbReference type="ARBA" id="ARBA00022777"/>
    </source>
</evidence>
<dbReference type="InterPro" id="IPR011009">
    <property type="entry name" value="Kinase-like_dom_sf"/>
</dbReference>
<dbReference type="GO" id="GO:0005634">
    <property type="term" value="C:nucleus"/>
    <property type="evidence" value="ECO:0007669"/>
    <property type="project" value="TreeGrafter"/>
</dbReference>
<feature type="domain" description="Ig-like" evidence="10">
    <location>
        <begin position="127"/>
        <end position="216"/>
    </location>
</feature>
<evidence type="ECO:0000256" key="7">
    <source>
        <dbReference type="ARBA" id="ARBA00022840"/>
    </source>
</evidence>
<dbReference type="Proteomes" id="UP000440578">
    <property type="component" value="Unassembled WGS sequence"/>
</dbReference>
<evidence type="ECO:0000259" key="9">
    <source>
        <dbReference type="PROSITE" id="PS50011"/>
    </source>
</evidence>
<keyword evidence="5" id="KW-0547">Nucleotide-binding</keyword>
<sequence>MILVLRVTPSSDVHCACTVHLNNIADNRISATRFLRQEKSDQYGVKNHPADLKWYIYGFPMPDVRFTFNGKDIEMGGRYSHSYTRSGELSLFVNKMLDRDTGVYEAIATNASGEARQRVSLHIAEHPRFSLHPEESTVMQRDQARFEARVTGVPYPEIRWYKDWLPLAPSDRIRIHWKEPDTCVLLVNGCVPRDNGLYSISATNVAGTTSASAMLHVEYDEAMYNYISYSPARSVRPRTKAFEDFYNVGDELGRGTQGITYHVVERDSGRNFAAKCMSGKGDHRQMMNNEMWIMNQLSDRQLTRLYDAYESPRQLILVQELCAGGEVLPALCQKTTYNESDIACVIRQVLWGLQHMHGKHIAHLGLTPGDILYTRPGGDDIKLIDFSYSRHINPQRPERLDYGMPEFVAPEIVNNECVGLPADIWSVGVITYLLLSGTSPFRGENDRETLKKIQTGEMDYDLDAFAGVSEEAKDFITKLLVFSPEERLDVRAALQHPWLKFADHMPASVKDVSTDRLKIYLEKFRDWYRNASCRTWFRRRPLSSAFTHPSCMVYPPDIEYTPPPSPEPR</sequence>
<dbReference type="OrthoDB" id="6371610at2759"/>
<dbReference type="SUPFAM" id="SSF48726">
    <property type="entry name" value="Immunoglobulin"/>
    <property type="match status" value="2"/>
</dbReference>
<keyword evidence="4" id="KW-0808">Transferase</keyword>
<dbReference type="PANTHER" id="PTHR24342:SF20">
    <property type="entry name" value="MYOSIN LIGHT CHAIN KINASE, SMOOTH MUSCLE"/>
    <property type="match status" value="1"/>
</dbReference>
<evidence type="ECO:0000256" key="8">
    <source>
        <dbReference type="ARBA" id="ARBA00023319"/>
    </source>
</evidence>
<reference evidence="11 12" key="1">
    <citation type="submission" date="2019-07" db="EMBL/GenBank/DDBJ databases">
        <title>Draft genome assembly of a fouling barnacle, Amphibalanus amphitrite (Darwin, 1854): The first reference genome for Thecostraca.</title>
        <authorList>
            <person name="Kim W."/>
        </authorList>
    </citation>
    <scope>NUCLEOTIDE SEQUENCE [LARGE SCALE GENOMIC DNA]</scope>
    <source>
        <strain evidence="11">SNU_AA5</strain>
        <tissue evidence="11">Soma without cirri and trophi</tissue>
    </source>
</reference>
<dbReference type="Pfam" id="PF07679">
    <property type="entry name" value="I-set"/>
    <property type="match status" value="2"/>
</dbReference>
<dbReference type="EMBL" id="VIIS01000257">
    <property type="protein sequence ID" value="KAF0311174.1"/>
    <property type="molecule type" value="Genomic_DNA"/>
</dbReference>
<dbReference type="SMART" id="SM00409">
    <property type="entry name" value="IG"/>
    <property type="match status" value="2"/>
</dbReference>
<comment type="caution">
    <text evidence="11">The sequence shown here is derived from an EMBL/GenBank/DDBJ whole genome shotgun (WGS) entry which is preliminary data.</text>
</comment>
<dbReference type="InterPro" id="IPR013098">
    <property type="entry name" value="Ig_I-set"/>
</dbReference>
<protein>
    <submittedName>
        <fullName evidence="11">Obscurin</fullName>
    </submittedName>
</protein>
<keyword evidence="8" id="KW-0393">Immunoglobulin domain</keyword>
<dbReference type="GO" id="GO:0005737">
    <property type="term" value="C:cytoplasm"/>
    <property type="evidence" value="ECO:0007669"/>
    <property type="project" value="UniProtKB-SubCell"/>
</dbReference>
<keyword evidence="2" id="KW-0963">Cytoplasm</keyword>
<dbReference type="GO" id="GO:0043065">
    <property type="term" value="P:positive regulation of apoptotic process"/>
    <property type="evidence" value="ECO:0007669"/>
    <property type="project" value="TreeGrafter"/>
</dbReference>
<evidence type="ECO:0000256" key="3">
    <source>
        <dbReference type="ARBA" id="ARBA00022527"/>
    </source>
</evidence>
<keyword evidence="3" id="KW-0723">Serine/threonine-protein kinase</keyword>
<dbReference type="InterPro" id="IPR007110">
    <property type="entry name" value="Ig-like_dom"/>
</dbReference>
<keyword evidence="12" id="KW-1185">Reference proteome</keyword>
<proteinExistence type="predicted"/>
<dbReference type="GO" id="GO:0004674">
    <property type="term" value="F:protein serine/threonine kinase activity"/>
    <property type="evidence" value="ECO:0007669"/>
    <property type="project" value="UniProtKB-KW"/>
</dbReference>
<dbReference type="SUPFAM" id="SSF56112">
    <property type="entry name" value="Protein kinase-like (PK-like)"/>
    <property type="match status" value="1"/>
</dbReference>
<evidence type="ECO:0000313" key="12">
    <source>
        <dbReference type="Proteomes" id="UP000440578"/>
    </source>
</evidence>
<dbReference type="InterPro" id="IPR003599">
    <property type="entry name" value="Ig_sub"/>
</dbReference>
<accession>A0A6A4X594</accession>
<dbReference type="GO" id="GO:0005524">
    <property type="term" value="F:ATP binding"/>
    <property type="evidence" value="ECO:0007669"/>
    <property type="project" value="UniProtKB-KW"/>
</dbReference>
<dbReference type="FunFam" id="2.60.40.10:FF:001036">
    <property type="entry name" value="Muscle M-line assembly protein unc-89"/>
    <property type="match status" value="1"/>
</dbReference>
<evidence type="ECO:0000256" key="1">
    <source>
        <dbReference type="ARBA" id="ARBA00004496"/>
    </source>
</evidence>
<keyword evidence="6" id="KW-0418">Kinase</keyword>
<comment type="subcellular location">
    <subcellularLocation>
        <location evidence="1">Cytoplasm</location>
    </subcellularLocation>
</comment>
<feature type="domain" description="Protein kinase" evidence="9">
    <location>
        <begin position="246"/>
        <end position="499"/>
    </location>
</feature>
<dbReference type="Gene3D" id="2.60.40.10">
    <property type="entry name" value="Immunoglobulins"/>
    <property type="match status" value="2"/>
</dbReference>
<dbReference type="FunFam" id="2.60.40.10:FF:000425">
    <property type="entry name" value="Myosin light chain kinase"/>
    <property type="match status" value="1"/>
</dbReference>
<dbReference type="PROSITE" id="PS50011">
    <property type="entry name" value="PROTEIN_KINASE_DOM"/>
    <property type="match status" value="1"/>
</dbReference>
<dbReference type="GO" id="GO:0035556">
    <property type="term" value="P:intracellular signal transduction"/>
    <property type="evidence" value="ECO:0007669"/>
    <property type="project" value="TreeGrafter"/>
</dbReference>
<dbReference type="Gene3D" id="1.10.510.10">
    <property type="entry name" value="Transferase(Phosphotransferase) domain 1"/>
    <property type="match status" value="1"/>
</dbReference>
<evidence type="ECO:0000256" key="2">
    <source>
        <dbReference type="ARBA" id="ARBA00022490"/>
    </source>
</evidence>
<dbReference type="PROSITE" id="PS50835">
    <property type="entry name" value="IG_LIKE"/>
    <property type="match status" value="1"/>
</dbReference>
<dbReference type="InterPro" id="IPR036179">
    <property type="entry name" value="Ig-like_dom_sf"/>
</dbReference>
<name>A0A6A4X594_AMPAM</name>
<dbReference type="InterPro" id="IPR000719">
    <property type="entry name" value="Prot_kinase_dom"/>
</dbReference>
<dbReference type="PANTHER" id="PTHR24342">
    <property type="entry name" value="SERINE/THREONINE-PROTEIN KINASE 17"/>
    <property type="match status" value="1"/>
</dbReference>
<organism evidence="11 12">
    <name type="scientific">Amphibalanus amphitrite</name>
    <name type="common">Striped barnacle</name>
    <name type="synonym">Balanus amphitrite</name>
    <dbReference type="NCBI Taxonomy" id="1232801"/>
    <lineage>
        <taxon>Eukaryota</taxon>
        <taxon>Metazoa</taxon>
        <taxon>Ecdysozoa</taxon>
        <taxon>Arthropoda</taxon>
        <taxon>Crustacea</taxon>
        <taxon>Multicrustacea</taxon>
        <taxon>Cirripedia</taxon>
        <taxon>Thoracica</taxon>
        <taxon>Thoracicalcarea</taxon>
        <taxon>Balanomorpha</taxon>
        <taxon>Balanoidea</taxon>
        <taxon>Balanidae</taxon>
        <taxon>Amphibalaninae</taxon>
        <taxon>Amphibalanus</taxon>
    </lineage>
</organism>
<dbReference type="Gene3D" id="3.30.200.20">
    <property type="entry name" value="Phosphorylase Kinase, domain 1"/>
    <property type="match status" value="1"/>
</dbReference>
<evidence type="ECO:0000256" key="5">
    <source>
        <dbReference type="ARBA" id="ARBA00022741"/>
    </source>
</evidence>
<evidence type="ECO:0000256" key="4">
    <source>
        <dbReference type="ARBA" id="ARBA00022679"/>
    </source>
</evidence>
<dbReference type="Pfam" id="PF00069">
    <property type="entry name" value="Pkinase"/>
    <property type="match status" value="1"/>
</dbReference>
<dbReference type="InterPro" id="IPR013783">
    <property type="entry name" value="Ig-like_fold"/>
</dbReference>
<keyword evidence="7" id="KW-0067">ATP-binding</keyword>
<evidence type="ECO:0000259" key="10">
    <source>
        <dbReference type="PROSITE" id="PS50835"/>
    </source>
</evidence>
<evidence type="ECO:0000313" key="11">
    <source>
        <dbReference type="EMBL" id="KAF0311174.1"/>
    </source>
</evidence>
<dbReference type="AlphaFoldDB" id="A0A6A4X594"/>